<feature type="region of interest" description="Disordered" evidence="1">
    <location>
        <begin position="26"/>
        <end position="70"/>
    </location>
</feature>
<evidence type="ECO:0000256" key="1">
    <source>
        <dbReference type="SAM" id="MobiDB-lite"/>
    </source>
</evidence>
<keyword evidence="3" id="KW-1185">Reference proteome</keyword>
<proteinExistence type="predicted"/>
<dbReference type="EMBL" id="BOOR01000021">
    <property type="protein sequence ID" value="GII54721.1"/>
    <property type="molecule type" value="Genomic_DNA"/>
</dbReference>
<organism evidence="2 3">
    <name type="scientific">Planotetraspora thailandica</name>
    <dbReference type="NCBI Taxonomy" id="487172"/>
    <lineage>
        <taxon>Bacteria</taxon>
        <taxon>Bacillati</taxon>
        <taxon>Actinomycetota</taxon>
        <taxon>Actinomycetes</taxon>
        <taxon>Streptosporangiales</taxon>
        <taxon>Streptosporangiaceae</taxon>
        <taxon>Planotetraspora</taxon>
    </lineage>
</organism>
<comment type="caution">
    <text evidence="2">The sequence shown here is derived from an EMBL/GenBank/DDBJ whole genome shotgun (WGS) entry which is preliminary data.</text>
</comment>
<dbReference type="Proteomes" id="UP000605992">
    <property type="component" value="Unassembled WGS sequence"/>
</dbReference>
<protein>
    <submittedName>
        <fullName evidence="2">Uncharacterized protein</fullName>
    </submittedName>
</protein>
<evidence type="ECO:0000313" key="2">
    <source>
        <dbReference type="EMBL" id="GII54721.1"/>
    </source>
</evidence>
<gene>
    <name evidence="2" type="ORF">Pth03_31100</name>
</gene>
<reference evidence="2" key="1">
    <citation type="submission" date="2021-01" db="EMBL/GenBank/DDBJ databases">
        <title>Whole genome shotgun sequence of Planotetraspora thailandica NBRC 104271.</title>
        <authorList>
            <person name="Komaki H."/>
            <person name="Tamura T."/>
        </authorList>
    </citation>
    <scope>NUCLEOTIDE SEQUENCE</scope>
    <source>
        <strain evidence="2">NBRC 104271</strain>
    </source>
</reference>
<dbReference type="AlphaFoldDB" id="A0A8J3V491"/>
<evidence type="ECO:0000313" key="3">
    <source>
        <dbReference type="Proteomes" id="UP000605992"/>
    </source>
</evidence>
<feature type="compositionally biased region" description="Gly residues" evidence="1">
    <location>
        <begin position="45"/>
        <end position="54"/>
    </location>
</feature>
<accession>A0A8J3V491</accession>
<name>A0A8J3V491_9ACTN</name>
<sequence>MSATAGTSVTASVTVSAGLSWDVSGVWNDADGSGAGAGTVTAGAGSSGSGGGPAGRLAERRRGEVTTPEPLVTSVTIVPDGTWFAT</sequence>